<dbReference type="AlphaFoldDB" id="A0A4Y2IEE2"/>
<evidence type="ECO:0000313" key="4">
    <source>
        <dbReference type="EMBL" id="GBM75742.1"/>
    </source>
</evidence>
<reference evidence="4 5" key="1">
    <citation type="journal article" date="2019" name="Sci. Rep.">
        <title>Orb-weaving spider Araneus ventricosus genome elucidates the spidroin gene catalogue.</title>
        <authorList>
            <person name="Kono N."/>
            <person name="Nakamura H."/>
            <person name="Ohtoshi R."/>
            <person name="Moran D.A.P."/>
            <person name="Shinohara A."/>
            <person name="Yoshida Y."/>
            <person name="Fujiwara M."/>
            <person name="Mori M."/>
            <person name="Tomita M."/>
            <person name="Arakawa K."/>
        </authorList>
    </citation>
    <scope>NUCLEOTIDE SEQUENCE [LARGE SCALE GENOMIC DNA]</scope>
</reference>
<feature type="signal peptide" evidence="3">
    <location>
        <begin position="1"/>
        <end position="19"/>
    </location>
</feature>
<comment type="caution">
    <text evidence="4">The sequence shown here is derived from an EMBL/GenBank/DDBJ whole genome shotgun (WGS) entry which is preliminary data.</text>
</comment>
<evidence type="ECO:0000313" key="5">
    <source>
        <dbReference type="Proteomes" id="UP000499080"/>
    </source>
</evidence>
<feature type="compositionally biased region" description="Basic and acidic residues" evidence="1">
    <location>
        <begin position="560"/>
        <end position="570"/>
    </location>
</feature>
<feature type="region of interest" description="Disordered" evidence="1">
    <location>
        <begin position="319"/>
        <end position="342"/>
    </location>
</feature>
<feature type="transmembrane region" description="Helical" evidence="2">
    <location>
        <begin position="645"/>
        <end position="667"/>
    </location>
</feature>
<organism evidence="4 5">
    <name type="scientific">Araneus ventricosus</name>
    <name type="common">Orbweaver spider</name>
    <name type="synonym">Epeira ventricosa</name>
    <dbReference type="NCBI Taxonomy" id="182803"/>
    <lineage>
        <taxon>Eukaryota</taxon>
        <taxon>Metazoa</taxon>
        <taxon>Ecdysozoa</taxon>
        <taxon>Arthropoda</taxon>
        <taxon>Chelicerata</taxon>
        <taxon>Arachnida</taxon>
        <taxon>Araneae</taxon>
        <taxon>Araneomorphae</taxon>
        <taxon>Entelegynae</taxon>
        <taxon>Araneoidea</taxon>
        <taxon>Araneidae</taxon>
        <taxon>Araneus</taxon>
    </lineage>
</organism>
<sequence length="709" mass="79597">MNFFPGCHWILLLLITANAATLASCVGYNSEGRLPIEKRRIFLRPLLNDEYMPPIPVRHPTRYRNARHNDHVAPEENHDISVNRRSWIPLIYADEFPASAREMYVQPLRYSGRFSVKASSPVAVTKKPETFDIPLRKSIRVSHNVPREPSIQTTGYIKEVVVKKVPVHRLTPKPKYTILVDNVKQTTAQSAVNVTPFEDVWRPKRITTLLSNVKATKASRRLKPIPFTQFSDSKNLGEGEKYNKERPSFNKESTKILKADSGISQDQNMQTNPPFYVDGSYTKFANENADGKDPYFVQSVIKPNNGNNGGDALLSDPNLFNHKTSPPDFKSTMKNDNSKGKGRNKIFIGVEYADSELHGVKHNTSQAGSAKDNNDNGGNIAKSIDHKKMNPTITNNKLKNANSEMPSDVLMFDPHDGEKSGRYIKPNEEKKTHTHQTMDKSKSSSVKPHPGTDGDASKSGKQNMKESEIADLAQPSSRAPYTDIHVNNNKLNSKEYQEDTIYFPPIIPDSRRVVGKNTTSTVKSTSISSTKTFENNERLIEFNTKQAGKKANNVSASNHADSHRKEHNLPKSETTNNFISHSYYSPTPPSLITVSSDNADVHQPHDTKRTRSKTNLTDTYILQMKPSLFPDKPGTNRPRKPNIKITSAMLAGILIAALIFLGFLTAARVSQLKTWNEDDDNSSENSGDEPEMQRSKRTVRKPLRYGNFM</sequence>
<dbReference type="OrthoDB" id="6434062at2759"/>
<evidence type="ECO:0000256" key="2">
    <source>
        <dbReference type="SAM" id="Phobius"/>
    </source>
</evidence>
<feature type="compositionally biased region" description="Basic and acidic residues" evidence="1">
    <location>
        <begin position="450"/>
        <end position="465"/>
    </location>
</feature>
<keyword evidence="2" id="KW-1133">Transmembrane helix</keyword>
<evidence type="ECO:0000256" key="1">
    <source>
        <dbReference type="SAM" id="MobiDB-lite"/>
    </source>
</evidence>
<feature type="compositionally biased region" description="Polar residues" evidence="1">
    <location>
        <begin position="391"/>
        <end position="405"/>
    </location>
</feature>
<keyword evidence="2" id="KW-0812">Transmembrane</keyword>
<feature type="chain" id="PRO_5021256742" evidence="3">
    <location>
        <begin position="20"/>
        <end position="709"/>
    </location>
</feature>
<name>A0A4Y2IEE2_ARAVE</name>
<accession>A0A4Y2IEE2</accession>
<dbReference type="Proteomes" id="UP000499080">
    <property type="component" value="Unassembled WGS sequence"/>
</dbReference>
<dbReference type="EMBL" id="BGPR01002575">
    <property type="protein sequence ID" value="GBM75742.1"/>
    <property type="molecule type" value="Genomic_DNA"/>
</dbReference>
<feature type="compositionally biased region" description="Acidic residues" evidence="1">
    <location>
        <begin position="677"/>
        <end position="690"/>
    </location>
</feature>
<proteinExistence type="predicted"/>
<keyword evidence="3" id="KW-0732">Signal</keyword>
<feature type="region of interest" description="Disordered" evidence="1">
    <location>
        <begin position="547"/>
        <end position="579"/>
    </location>
</feature>
<evidence type="ECO:0000256" key="3">
    <source>
        <dbReference type="SAM" id="SignalP"/>
    </source>
</evidence>
<gene>
    <name evidence="4" type="ORF">AVEN_62814_1</name>
</gene>
<feature type="region of interest" description="Disordered" evidence="1">
    <location>
        <begin position="363"/>
        <end position="465"/>
    </location>
</feature>
<feature type="region of interest" description="Disordered" evidence="1">
    <location>
        <begin position="675"/>
        <end position="709"/>
    </location>
</feature>
<keyword evidence="5" id="KW-1185">Reference proteome</keyword>
<feature type="compositionally biased region" description="Basic and acidic residues" evidence="1">
    <location>
        <begin position="413"/>
        <end position="442"/>
    </location>
</feature>
<keyword evidence="2" id="KW-0472">Membrane</keyword>
<protein>
    <submittedName>
        <fullName evidence="4">Uncharacterized protein</fullName>
    </submittedName>
</protein>